<evidence type="ECO:0000259" key="8">
    <source>
        <dbReference type="PROSITE" id="PS50112"/>
    </source>
</evidence>
<sequence>MSSPSSSPIDPHSRPPALRRPGLSATFLLNARGHILGANLAAEAFCPGPLSAQIGQPFVTLFAFEVVSDDPELLDTQWEVLSATATEQRVPLCLRHEPDESPTEVRVELEEADGTDIAWLARLAIPPREPAASPAPAAAPNTPSPTAATTAPSASTDAPTAWPQLVQSDAAGFFDLNFAADETHYSPAWKRLLGYADADLANTYDTWLKLIHPDDSAAAPDQVGRHTRSDRRSFSVEFRMKHRRGHWVWINCVGVQIFAADGELQRVVGFHLDISERKEVEELGVIAEDRLDALCGDGELAVFDLDFAEGRAWTSPAWRALIGDPVEHPDIGVFTQHLTDCEGDLTHYLAHFGGDAPWGNGPATLRRSDRVDIPVALGLQRRVSRRGELLRVVGCVLPASSPHAQPPPRAGYSAVPFALPVPTPAEQEKLPGVLNALHEAVILTDAHGGITFMNTRAERFLGRPTAAVREHPLAEEFRLLNASDRQPATDSIELALEADGAPRLHTEHLLESEGQPPRAVAWTVRQLRGPDDRIGGLALVFRDPNEMSLTPEELIRANRFDSLGQLAGGIAHDFNNLLSTILGAISIAKDNRDYDKLSDAETACMTAKTLTRQLLSFAKGNPGGTYTVTRPADVLRDAVRVAAAGSPVTIHVELDERAGPIEVDRGQIIQVYQNLIINAMQAMADPSQGTIWIRCRTVTLAEGRVPPLAGGDYVQIEVQDNGAGIPEDKIDRIFEPFFTTKKTGTGLGLATVLSIIRKHGGQLGVDSTVGVGTSFTSFLPVTTKSLETGVRKAASLRYGTGRVLFMDDEKQLCDISKTMLEGLDYKVDLAHRGEDALALYRRYHAVNRPYDVVLLDLTIVGGMGGEETFKKLKEIDPDVRAIVSSGYDNDEMARQFLEMGFCGYLTKPYRIAELSKMLKTVLGG</sequence>
<dbReference type="SUPFAM" id="SSF52172">
    <property type="entry name" value="CheY-like"/>
    <property type="match status" value="1"/>
</dbReference>
<reference evidence="10 11" key="2">
    <citation type="submission" date="2023-12" db="EMBL/GenBank/DDBJ databases">
        <title>Description of an unclassified Opitutus bacterium of Verrucomicrobiota.</title>
        <authorList>
            <person name="Zhang D.-F."/>
        </authorList>
    </citation>
    <scope>NUCLEOTIDE SEQUENCE [LARGE SCALE GENOMIC DNA]</scope>
    <source>
        <strain evidence="10 11">WL0086</strain>
    </source>
</reference>
<dbReference type="SUPFAM" id="SSF55874">
    <property type="entry name" value="ATPase domain of HSP90 chaperone/DNA topoisomerase II/histidine kinase"/>
    <property type="match status" value="1"/>
</dbReference>
<accession>A0ABZ1C715</accession>
<evidence type="ECO:0000256" key="1">
    <source>
        <dbReference type="ARBA" id="ARBA00000085"/>
    </source>
</evidence>
<dbReference type="InterPro" id="IPR011006">
    <property type="entry name" value="CheY-like_superfamily"/>
</dbReference>
<dbReference type="CDD" id="cd00082">
    <property type="entry name" value="HisKA"/>
    <property type="match status" value="1"/>
</dbReference>
<evidence type="ECO:0000313" key="10">
    <source>
        <dbReference type="EMBL" id="WRQ87506.1"/>
    </source>
</evidence>
<feature type="modified residue" description="4-aspartylphosphate" evidence="4">
    <location>
        <position position="856"/>
    </location>
</feature>
<dbReference type="EC" id="2.7.13.3" evidence="2"/>
<dbReference type="SUPFAM" id="SSF47384">
    <property type="entry name" value="Homodimeric domain of signal transducing histidine kinase"/>
    <property type="match status" value="1"/>
</dbReference>
<organism evidence="10 11">
    <name type="scientific">Actomonas aquatica</name>
    <dbReference type="NCBI Taxonomy" id="2866162"/>
    <lineage>
        <taxon>Bacteria</taxon>
        <taxon>Pseudomonadati</taxon>
        <taxon>Verrucomicrobiota</taxon>
        <taxon>Opitutia</taxon>
        <taxon>Opitutales</taxon>
        <taxon>Opitutaceae</taxon>
        <taxon>Actomonas</taxon>
    </lineage>
</organism>
<evidence type="ECO:0000256" key="3">
    <source>
        <dbReference type="ARBA" id="ARBA00022553"/>
    </source>
</evidence>
<dbReference type="Pfam" id="PF00072">
    <property type="entry name" value="Response_reg"/>
    <property type="match status" value="1"/>
</dbReference>
<feature type="domain" description="Response regulatory" evidence="7">
    <location>
        <begin position="802"/>
        <end position="922"/>
    </location>
</feature>
<dbReference type="Proteomes" id="UP000738431">
    <property type="component" value="Chromosome"/>
</dbReference>
<dbReference type="CDD" id="cd00130">
    <property type="entry name" value="PAS"/>
    <property type="match status" value="2"/>
</dbReference>
<evidence type="ECO:0000256" key="5">
    <source>
        <dbReference type="SAM" id="MobiDB-lite"/>
    </source>
</evidence>
<gene>
    <name evidence="10" type="ORF">K1X11_022045</name>
</gene>
<dbReference type="InterPro" id="IPR036890">
    <property type="entry name" value="HATPase_C_sf"/>
</dbReference>
<dbReference type="InterPro" id="IPR036097">
    <property type="entry name" value="HisK_dim/P_sf"/>
</dbReference>
<keyword evidence="3 4" id="KW-0597">Phosphoprotein</keyword>
<dbReference type="InterPro" id="IPR001789">
    <property type="entry name" value="Sig_transdc_resp-reg_receiver"/>
</dbReference>
<dbReference type="Pfam" id="PF02518">
    <property type="entry name" value="HATPase_c"/>
    <property type="match status" value="1"/>
</dbReference>
<dbReference type="PROSITE" id="PS50109">
    <property type="entry name" value="HIS_KIN"/>
    <property type="match status" value="1"/>
</dbReference>
<proteinExistence type="predicted"/>
<dbReference type="RefSeq" id="WP_221030332.1">
    <property type="nucleotide sequence ID" value="NZ_CP139781.1"/>
</dbReference>
<dbReference type="InterPro" id="IPR035965">
    <property type="entry name" value="PAS-like_dom_sf"/>
</dbReference>
<feature type="region of interest" description="Disordered" evidence="5">
    <location>
        <begin position="129"/>
        <end position="159"/>
    </location>
</feature>
<feature type="domain" description="Histidine kinase" evidence="6">
    <location>
        <begin position="569"/>
        <end position="783"/>
    </location>
</feature>
<dbReference type="InterPro" id="IPR005467">
    <property type="entry name" value="His_kinase_dom"/>
</dbReference>
<dbReference type="Gene3D" id="3.30.450.20">
    <property type="entry name" value="PAS domain"/>
    <property type="match status" value="2"/>
</dbReference>
<dbReference type="Gene3D" id="3.30.565.10">
    <property type="entry name" value="Histidine kinase-like ATPase, C-terminal domain"/>
    <property type="match status" value="1"/>
</dbReference>
<dbReference type="SUPFAM" id="SSF55785">
    <property type="entry name" value="PYP-like sensor domain (PAS domain)"/>
    <property type="match status" value="2"/>
</dbReference>
<dbReference type="Gene3D" id="3.40.50.2300">
    <property type="match status" value="1"/>
</dbReference>
<feature type="domain" description="PAC" evidence="9">
    <location>
        <begin position="234"/>
        <end position="286"/>
    </location>
</feature>
<dbReference type="CDD" id="cd00156">
    <property type="entry name" value="REC"/>
    <property type="match status" value="1"/>
</dbReference>
<dbReference type="InterPro" id="IPR013656">
    <property type="entry name" value="PAS_4"/>
</dbReference>
<dbReference type="InterPro" id="IPR013655">
    <property type="entry name" value="PAS_fold_3"/>
</dbReference>
<evidence type="ECO:0000256" key="2">
    <source>
        <dbReference type="ARBA" id="ARBA00012438"/>
    </source>
</evidence>
<dbReference type="InterPro" id="IPR000700">
    <property type="entry name" value="PAS-assoc_C"/>
</dbReference>
<evidence type="ECO:0000259" key="7">
    <source>
        <dbReference type="PROSITE" id="PS50110"/>
    </source>
</evidence>
<dbReference type="Pfam" id="PF08447">
    <property type="entry name" value="PAS_3"/>
    <property type="match status" value="1"/>
</dbReference>
<reference evidence="10 11" key="1">
    <citation type="submission" date="2021-08" db="EMBL/GenBank/DDBJ databases">
        <authorList>
            <person name="Zhang D."/>
            <person name="Zhang A."/>
            <person name="Wang L."/>
        </authorList>
    </citation>
    <scope>NUCLEOTIDE SEQUENCE [LARGE SCALE GENOMIC DNA]</scope>
    <source>
        <strain evidence="10 11">WL0086</strain>
    </source>
</reference>
<protein>
    <recommendedName>
        <fullName evidence="2">histidine kinase</fullName>
        <ecNumber evidence="2">2.7.13.3</ecNumber>
    </recommendedName>
</protein>
<dbReference type="Gene3D" id="1.10.287.130">
    <property type="match status" value="1"/>
</dbReference>
<dbReference type="InterPro" id="IPR000014">
    <property type="entry name" value="PAS"/>
</dbReference>
<name>A0ABZ1C715_9BACT</name>
<evidence type="ECO:0000256" key="4">
    <source>
        <dbReference type="PROSITE-ProRule" id="PRU00169"/>
    </source>
</evidence>
<dbReference type="NCBIfam" id="TIGR00229">
    <property type="entry name" value="sensory_box"/>
    <property type="match status" value="1"/>
</dbReference>
<dbReference type="EMBL" id="CP139781">
    <property type="protein sequence ID" value="WRQ87506.1"/>
    <property type="molecule type" value="Genomic_DNA"/>
</dbReference>
<dbReference type="InterPro" id="IPR001610">
    <property type="entry name" value="PAC"/>
</dbReference>
<dbReference type="SMART" id="SM00388">
    <property type="entry name" value="HisKA"/>
    <property type="match status" value="1"/>
</dbReference>
<feature type="domain" description="PAS" evidence="8">
    <location>
        <begin position="426"/>
        <end position="499"/>
    </location>
</feature>
<dbReference type="InterPro" id="IPR003594">
    <property type="entry name" value="HATPase_dom"/>
</dbReference>
<dbReference type="SMART" id="SM00387">
    <property type="entry name" value="HATPase_c"/>
    <property type="match status" value="1"/>
</dbReference>
<evidence type="ECO:0000259" key="9">
    <source>
        <dbReference type="PROSITE" id="PS50113"/>
    </source>
</evidence>
<dbReference type="InterPro" id="IPR003661">
    <property type="entry name" value="HisK_dim/P_dom"/>
</dbReference>
<feature type="domain" description="PAS" evidence="8">
    <location>
        <begin position="158"/>
        <end position="230"/>
    </location>
</feature>
<dbReference type="PANTHER" id="PTHR43065">
    <property type="entry name" value="SENSOR HISTIDINE KINASE"/>
    <property type="match status" value="1"/>
</dbReference>
<dbReference type="PROSITE" id="PS50110">
    <property type="entry name" value="RESPONSE_REGULATORY"/>
    <property type="match status" value="1"/>
</dbReference>
<dbReference type="PROSITE" id="PS50112">
    <property type="entry name" value="PAS"/>
    <property type="match status" value="2"/>
</dbReference>
<dbReference type="SMART" id="SM00091">
    <property type="entry name" value="PAS"/>
    <property type="match status" value="3"/>
</dbReference>
<dbReference type="SMART" id="SM00086">
    <property type="entry name" value="PAC"/>
    <property type="match status" value="1"/>
</dbReference>
<dbReference type="PRINTS" id="PR00344">
    <property type="entry name" value="BCTRLSENSOR"/>
</dbReference>
<dbReference type="SMART" id="SM00448">
    <property type="entry name" value="REC"/>
    <property type="match status" value="1"/>
</dbReference>
<dbReference type="InterPro" id="IPR004358">
    <property type="entry name" value="Sig_transdc_His_kin-like_C"/>
</dbReference>
<keyword evidence="11" id="KW-1185">Reference proteome</keyword>
<comment type="catalytic activity">
    <reaction evidence="1">
        <text>ATP + protein L-histidine = ADP + protein N-phospho-L-histidine.</text>
        <dbReference type="EC" id="2.7.13.3"/>
    </reaction>
</comment>
<dbReference type="PROSITE" id="PS50113">
    <property type="entry name" value="PAC"/>
    <property type="match status" value="1"/>
</dbReference>
<evidence type="ECO:0000313" key="11">
    <source>
        <dbReference type="Proteomes" id="UP000738431"/>
    </source>
</evidence>
<evidence type="ECO:0000259" key="6">
    <source>
        <dbReference type="PROSITE" id="PS50109"/>
    </source>
</evidence>
<dbReference type="Pfam" id="PF08448">
    <property type="entry name" value="PAS_4"/>
    <property type="match status" value="1"/>
</dbReference>
<dbReference type="PANTHER" id="PTHR43065:SF42">
    <property type="entry name" value="TWO-COMPONENT SENSOR PPRA"/>
    <property type="match status" value="1"/>
</dbReference>